<dbReference type="Proteomes" id="UP000187280">
    <property type="component" value="Unassembled WGS sequence"/>
</dbReference>
<evidence type="ECO:0000313" key="4">
    <source>
        <dbReference type="Proteomes" id="UP000187280"/>
    </source>
</evidence>
<dbReference type="RefSeq" id="WP_074728770.1">
    <property type="nucleotide sequence ID" value="NZ_FNQS01000007.1"/>
</dbReference>
<dbReference type="InterPro" id="IPR006860">
    <property type="entry name" value="FecR"/>
</dbReference>
<feature type="domain" description="FecR N-terminal" evidence="2">
    <location>
        <begin position="17"/>
        <end position="59"/>
    </location>
</feature>
<dbReference type="eggNOG" id="COG3712">
    <property type="taxonomic scope" value="Bacteria"/>
</dbReference>
<dbReference type="Pfam" id="PF16220">
    <property type="entry name" value="DUF4880"/>
    <property type="match status" value="1"/>
</dbReference>
<dbReference type="EMBL" id="FNQS01000007">
    <property type="protein sequence ID" value="SEA71757.1"/>
    <property type="molecule type" value="Genomic_DNA"/>
</dbReference>
<keyword evidence="4" id="KW-1185">Reference proteome</keyword>
<evidence type="ECO:0000313" key="3">
    <source>
        <dbReference type="EMBL" id="SEA71757.1"/>
    </source>
</evidence>
<name>A0A1H4DGN3_9GAMM</name>
<dbReference type="InterPro" id="IPR012373">
    <property type="entry name" value="Ferrdict_sens_TM"/>
</dbReference>
<feature type="domain" description="FecR protein" evidence="1">
    <location>
        <begin position="125"/>
        <end position="214"/>
    </location>
</feature>
<dbReference type="Gene3D" id="3.55.50.30">
    <property type="match status" value="1"/>
</dbReference>
<protein>
    <submittedName>
        <fullName evidence="3">FecR family protein</fullName>
    </submittedName>
</protein>
<dbReference type="InterPro" id="IPR032623">
    <property type="entry name" value="FecR_N"/>
</dbReference>
<dbReference type="PANTHER" id="PTHR30273:SF2">
    <property type="entry name" value="PROTEIN FECR"/>
    <property type="match status" value="1"/>
</dbReference>
<evidence type="ECO:0000259" key="1">
    <source>
        <dbReference type="Pfam" id="PF04773"/>
    </source>
</evidence>
<sequence length="329" mass="37577">MPFSPSPPPKPGFESLQEAADWYAQLLEDDGEHSELRQRWQRWLDESVEHREAWIYVQTISQRFQPLRGELHQPSAEALLRSPRVSRRRALKLTALLTSGGLLSWMGYRYTPLRESLLAMTADNRTVTGEIKPMTLTDGSRIWLDTASAMDIRYTTTERQLFLRAGQIFIATAPDPLRPFVVVSEQGRMQALGTRFSVSQQDESTRLNVYDGIVAVTPRQDSVTRRVNAGQQWRFTADGLGTLDRLDSADADWRRGKLSADNTPLGEVIARLSRYRRGYLSCDPDIAALRLVGTFPLDNTDKALDMMSRALPIRIHRRFSWWVTIEKKV</sequence>
<evidence type="ECO:0000259" key="2">
    <source>
        <dbReference type="Pfam" id="PF16220"/>
    </source>
</evidence>
<proteinExistence type="predicted"/>
<dbReference type="PANTHER" id="PTHR30273">
    <property type="entry name" value="PERIPLASMIC SIGNAL SENSOR AND SIGMA FACTOR ACTIVATOR FECR-RELATED"/>
    <property type="match status" value="1"/>
</dbReference>
<dbReference type="STRING" id="71657.SAMN02982996_02303"/>
<reference evidence="3 4" key="1">
    <citation type="submission" date="2016-10" db="EMBL/GenBank/DDBJ databases">
        <authorList>
            <person name="de Groot N.N."/>
        </authorList>
    </citation>
    <scope>NUCLEOTIDE SEQUENCE [LARGE SCALE GENOMIC DNA]</scope>
    <source>
        <strain evidence="3 4">ATCC 29281</strain>
    </source>
</reference>
<dbReference type="Gene3D" id="2.60.120.1440">
    <property type="match status" value="1"/>
</dbReference>
<gene>
    <name evidence="3" type="ORF">SAMN02982996_02303</name>
</gene>
<dbReference type="Pfam" id="PF04773">
    <property type="entry name" value="FecR"/>
    <property type="match status" value="1"/>
</dbReference>
<dbReference type="PIRSF" id="PIRSF018266">
    <property type="entry name" value="FecR"/>
    <property type="match status" value="1"/>
</dbReference>
<organism evidence="3 4">
    <name type="scientific">Lonsdalea quercina</name>
    <dbReference type="NCBI Taxonomy" id="71657"/>
    <lineage>
        <taxon>Bacteria</taxon>
        <taxon>Pseudomonadati</taxon>
        <taxon>Pseudomonadota</taxon>
        <taxon>Gammaproteobacteria</taxon>
        <taxon>Enterobacterales</taxon>
        <taxon>Pectobacteriaceae</taxon>
        <taxon>Lonsdalea</taxon>
    </lineage>
</organism>
<dbReference type="GeneID" id="97765170"/>
<dbReference type="AlphaFoldDB" id="A0A1H4DGN3"/>
<dbReference type="GO" id="GO:0016989">
    <property type="term" value="F:sigma factor antagonist activity"/>
    <property type="evidence" value="ECO:0007669"/>
    <property type="project" value="TreeGrafter"/>
</dbReference>
<accession>A0A1H4DGN3</accession>